<evidence type="ECO:0000256" key="2">
    <source>
        <dbReference type="ARBA" id="ARBA00004300"/>
    </source>
</evidence>
<name>A0A1S3J4K8_LINAN</name>
<proteinExistence type="inferred from homology"/>
<feature type="region of interest" description="Disordered" evidence="6">
    <location>
        <begin position="71"/>
        <end position="102"/>
    </location>
</feature>
<dbReference type="GO" id="GO:0005813">
    <property type="term" value="C:centrosome"/>
    <property type="evidence" value="ECO:0007669"/>
    <property type="project" value="UniProtKB-SubCell"/>
</dbReference>
<dbReference type="GeneID" id="106170163"/>
<protein>
    <submittedName>
        <fullName evidence="8">Mitotic-spindle organizing protein 2-like</fullName>
    </submittedName>
</protein>
<sequence>MSTPQENQARTLKFTLLSKNVLSLEESELYELANQAGILIDPEVFKILVELLRMNVAPTAIIQMLRTMIGKKGSKHHTGSGESQPTAKTHTGRNSRTKAGHR</sequence>
<reference evidence="8" key="1">
    <citation type="submission" date="2025-08" db="UniProtKB">
        <authorList>
            <consortium name="RefSeq"/>
        </authorList>
    </citation>
    <scope>IDENTIFICATION</scope>
    <source>
        <tissue evidence="8">Gonads</tissue>
    </source>
</reference>
<dbReference type="InParanoid" id="A0A1S3J4K8"/>
<dbReference type="InterPro" id="IPR024332">
    <property type="entry name" value="MOZART2"/>
</dbReference>
<dbReference type="KEGG" id="lak:106170163"/>
<dbReference type="Proteomes" id="UP000085678">
    <property type="component" value="Unplaced"/>
</dbReference>
<dbReference type="Pfam" id="PF12926">
    <property type="entry name" value="MOZART2"/>
    <property type="match status" value="1"/>
</dbReference>
<comment type="similarity">
    <text evidence="3">Belongs to the MOZART2 family.</text>
</comment>
<accession>A0A1S3J4K8</accession>
<keyword evidence="7" id="KW-1185">Reference proteome</keyword>
<evidence type="ECO:0000313" key="7">
    <source>
        <dbReference type="Proteomes" id="UP000085678"/>
    </source>
</evidence>
<evidence type="ECO:0000256" key="6">
    <source>
        <dbReference type="SAM" id="MobiDB-lite"/>
    </source>
</evidence>
<evidence type="ECO:0000313" key="8">
    <source>
        <dbReference type="RefSeq" id="XP_013405372.1"/>
    </source>
</evidence>
<comment type="subcellular location">
    <subcellularLocation>
        <location evidence="2">Cytoplasm</location>
        <location evidence="2">Cytoskeleton</location>
        <location evidence="2">Microtubule organizing center</location>
        <location evidence="2">Centrosome</location>
    </subcellularLocation>
    <subcellularLocation>
        <location evidence="1">Cytoplasm</location>
        <location evidence="1">Cytoskeleton</location>
        <location evidence="1">Spindle</location>
    </subcellularLocation>
</comment>
<dbReference type="RefSeq" id="XP_013405372.1">
    <property type="nucleotide sequence ID" value="XM_013549918.1"/>
</dbReference>
<dbReference type="GO" id="GO:0005819">
    <property type="term" value="C:spindle"/>
    <property type="evidence" value="ECO:0007669"/>
    <property type="project" value="UniProtKB-SubCell"/>
</dbReference>
<evidence type="ECO:0000256" key="1">
    <source>
        <dbReference type="ARBA" id="ARBA00004186"/>
    </source>
</evidence>
<dbReference type="OrthoDB" id="10064769at2759"/>
<dbReference type="AlphaFoldDB" id="A0A1S3J4K8"/>
<feature type="compositionally biased region" description="Basic residues" evidence="6">
    <location>
        <begin position="90"/>
        <end position="102"/>
    </location>
</feature>
<dbReference type="PANTHER" id="PTHR28578">
    <property type="entry name" value="MITOTIC-SPINDLE ORGANIZING PROTEIN 2A-RELATED"/>
    <property type="match status" value="1"/>
</dbReference>
<evidence type="ECO:0000256" key="3">
    <source>
        <dbReference type="ARBA" id="ARBA00007286"/>
    </source>
</evidence>
<dbReference type="PANTHER" id="PTHR28578:SF2">
    <property type="entry name" value="MITOTIC-SPINDLE ORGANIZING PROTEIN 2"/>
    <property type="match status" value="1"/>
</dbReference>
<evidence type="ECO:0000256" key="4">
    <source>
        <dbReference type="ARBA" id="ARBA00022490"/>
    </source>
</evidence>
<keyword evidence="5" id="KW-0206">Cytoskeleton</keyword>
<keyword evidence="4" id="KW-0963">Cytoplasm</keyword>
<organism evidence="7 8">
    <name type="scientific">Lingula anatina</name>
    <name type="common">Brachiopod</name>
    <name type="synonym">Lingula unguis</name>
    <dbReference type="NCBI Taxonomy" id="7574"/>
    <lineage>
        <taxon>Eukaryota</taxon>
        <taxon>Metazoa</taxon>
        <taxon>Spiralia</taxon>
        <taxon>Lophotrochozoa</taxon>
        <taxon>Brachiopoda</taxon>
        <taxon>Linguliformea</taxon>
        <taxon>Lingulata</taxon>
        <taxon>Lingulida</taxon>
        <taxon>Linguloidea</taxon>
        <taxon>Lingulidae</taxon>
        <taxon>Lingula</taxon>
    </lineage>
</organism>
<dbReference type="STRING" id="7574.A0A1S3J4K8"/>
<evidence type="ECO:0000256" key="5">
    <source>
        <dbReference type="ARBA" id="ARBA00023212"/>
    </source>
</evidence>
<gene>
    <name evidence="8" type="primary">LOC106170163</name>
</gene>